<feature type="transmembrane region" description="Helical" evidence="7">
    <location>
        <begin position="123"/>
        <end position="141"/>
    </location>
</feature>
<keyword evidence="4 7" id="KW-0812">Transmembrane</keyword>
<keyword evidence="3" id="KW-0808">Transferase</keyword>
<name>A0ABV7DXS3_9RHOB</name>
<feature type="transmembrane region" description="Helical" evidence="7">
    <location>
        <begin position="184"/>
        <end position="202"/>
    </location>
</feature>
<dbReference type="InterPro" id="IPR000715">
    <property type="entry name" value="Glycosyl_transferase_4"/>
</dbReference>
<comment type="caution">
    <text evidence="8">The sequence shown here is derived from an EMBL/GenBank/DDBJ whole genome shotgun (WGS) entry which is preliminary data.</text>
</comment>
<accession>A0ABV7DXS3</accession>
<protein>
    <submittedName>
        <fullName evidence="8">Glycosyltransferase</fullName>
    </submittedName>
</protein>
<keyword evidence="5 7" id="KW-1133">Transmembrane helix</keyword>
<feature type="transmembrane region" description="Helical" evidence="7">
    <location>
        <begin position="349"/>
        <end position="368"/>
    </location>
</feature>
<keyword evidence="2" id="KW-1003">Cell membrane</keyword>
<feature type="transmembrane region" description="Helical" evidence="7">
    <location>
        <begin position="264"/>
        <end position="282"/>
    </location>
</feature>
<evidence type="ECO:0000256" key="2">
    <source>
        <dbReference type="ARBA" id="ARBA00022475"/>
    </source>
</evidence>
<dbReference type="Proteomes" id="UP001595445">
    <property type="component" value="Unassembled WGS sequence"/>
</dbReference>
<evidence type="ECO:0000256" key="7">
    <source>
        <dbReference type="SAM" id="Phobius"/>
    </source>
</evidence>
<dbReference type="EMBL" id="JBHRSM010000040">
    <property type="protein sequence ID" value="MFC3087922.1"/>
    <property type="molecule type" value="Genomic_DNA"/>
</dbReference>
<evidence type="ECO:0000256" key="5">
    <source>
        <dbReference type="ARBA" id="ARBA00022989"/>
    </source>
</evidence>
<comment type="subcellular location">
    <subcellularLocation>
        <location evidence="1">Cell membrane</location>
        <topology evidence="1">Multi-pass membrane protein</topology>
    </subcellularLocation>
</comment>
<dbReference type="PANTHER" id="PTHR22926:SF3">
    <property type="entry name" value="UNDECAPRENYL-PHOSPHATE ALPHA-N-ACETYLGLUCOSAMINYL 1-PHOSPHATE TRANSFERASE"/>
    <property type="match status" value="1"/>
</dbReference>
<evidence type="ECO:0000256" key="3">
    <source>
        <dbReference type="ARBA" id="ARBA00022679"/>
    </source>
</evidence>
<feature type="transmembrane region" description="Helical" evidence="7">
    <location>
        <begin position="208"/>
        <end position="226"/>
    </location>
</feature>
<dbReference type="Pfam" id="PF00953">
    <property type="entry name" value="Glycos_transf_4"/>
    <property type="match status" value="1"/>
</dbReference>
<reference evidence="9" key="1">
    <citation type="journal article" date="2019" name="Int. J. Syst. Evol. Microbiol.">
        <title>The Global Catalogue of Microorganisms (GCM) 10K type strain sequencing project: providing services to taxonomists for standard genome sequencing and annotation.</title>
        <authorList>
            <consortium name="The Broad Institute Genomics Platform"/>
            <consortium name="The Broad Institute Genome Sequencing Center for Infectious Disease"/>
            <person name="Wu L."/>
            <person name="Ma J."/>
        </authorList>
    </citation>
    <scope>NUCLEOTIDE SEQUENCE [LARGE SCALE GENOMIC DNA]</scope>
    <source>
        <strain evidence="9">KCTC 62102</strain>
    </source>
</reference>
<evidence type="ECO:0000313" key="8">
    <source>
        <dbReference type="EMBL" id="MFC3087922.1"/>
    </source>
</evidence>
<dbReference type="PANTHER" id="PTHR22926">
    <property type="entry name" value="PHOSPHO-N-ACETYLMURAMOYL-PENTAPEPTIDE-TRANSFERASE"/>
    <property type="match status" value="1"/>
</dbReference>
<keyword evidence="9" id="KW-1185">Reference proteome</keyword>
<feature type="transmembrane region" description="Helical" evidence="7">
    <location>
        <begin position="323"/>
        <end position="343"/>
    </location>
</feature>
<feature type="transmembrane region" description="Helical" evidence="7">
    <location>
        <begin position="20"/>
        <end position="43"/>
    </location>
</feature>
<dbReference type="CDD" id="cd06912">
    <property type="entry name" value="GT_MraY_like"/>
    <property type="match status" value="1"/>
</dbReference>
<organism evidence="8 9">
    <name type="scientific">Tabrizicola soli</name>
    <dbReference type="NCBI Taxonomy" id="2185115"/>
    <lineage>
        <taxon>Bacteria</taxon>
        <taxon>Pseudomonadati</taxon>
        <taxon>Pseudomonadota</taxon>
        <taxon>Alphaproteobacteria</taxon>
        <taxon>Rhodobacterales</taxon>
        <taxon>Paracoccaceae</taxon>
        <taxon>Tabrizicola</taxon>
    </lineage>
</organism>
<evidence type="ECO:0000256" key="6">
    <source>
        <dbReference type="ARBA" id="ARBA00023136"/>
    </source>
</evidence>
<feature type="transmembrane region" description="Helical" evidence="7">
    <location>
        <begin position="238"/>
        <end position="258"/>
    </location>
</feature>
<feature type="transmembrane region" description="Helical" evidence="7">
    <location>
        <begin position="153"/>
        <end position="172"/>
    </location>
</feature>
<sequence>MWRRYSVPNNLLGHAAMVDRHFSLEILLIFLVSALVCGAILATRRHHIGYVVRRGDVAAVQAAHRRLTPRIGGLALLAGLLPMTFMIRADLAPWFGLFLLSLGPIFIAGLLEDIGRRVSPSMRLLAAALSSLIAVTLLGHWVPRLDVPGFDALFQWAPFVAILFTLVATAGVSNGFNLIDGINGLAAGVGVISALAMAAIATRGGADALAHLNLMLTAALLGFIVFNYPWGRLFLGDAGAYTLGHVLAWFAIVLMHRVPDLTPWAVLLIFFWPVADTFFAIYRRRRSGRPTTRPDRLHFHQLAMRALEITVTGRSARHITNPVATLLLLPMAAVPAFFGIWLWNRPLAAFLALIGFAGLFVTTYLLGLRLAPLLRRRPSGDPPRGYRQGSGRPKARVFAAEADLTGAGVVQVEAT</sequence>
<evidence type="ECO:0000313" key="9">
    <source>
        <dbReference type="Proteomes" id="UP001595445"/>
    </source>
</evidence>
<evidence type="ECO:0000256" key="1">
    <source>
        <dbReference type="ARBA" id="ARBA00004651"/>
    </source>
</evidence>
<proteinExistence type="predicted"/>
<feature type="transmembrane region" description="Helical" evidence="7">
    <location>
        <begin position="94"/>
        <end position="111"/>
    </location>
</feature>
<gene>
    <name evidence="8" type="ORF">ACFOD6_17915</name>
</gene>
<keyword evidence="6 7" id="KW-0472">Membrane</keyword>
<dbReference type="RefSeq" id="WP_197647760.1">
    <property type="nucleotide sequence ID" value="NZ_JAEACP010000042.1"/>
</dbReference>
<evidence type="ECO:0000256" key="4">
    <source>
        <dbReference type="ARBA" id="ARBA00022692"/>
    </source>
</evidence>